<dbReference type="SUPFAM" id="SSF53098">
    <property type="entry name" value="Ribonuclease H-like"/>
    <property type="match status" value="1"/>
</dbReference>
<keyword evidence="5" id="KW-0472">Membrane</keyword>
<keyword evidence="1" id="KW-0540">Nuclease</keyword>
<dbReference type="InterPro" id="IPR012337">
    <property type="entry name" value="RNaseH-like_sf"/>
</dbReference>
<name>A0A2K3PLP5_TRIPR</name>
<keyword evidence="5" id="KW-0812">Transmembrane</keyword>
<dbReference type="CDD" id="cd06141">
    <property type="entry name" value="WRN_exo"/>
    <property type="match status" value="1"/>
</dbReference>
<accession>A0A2K3PLP5</accession>
<comment type="caution">
    <text evidence="6">The sequence shown here is derived from an EMBL/GenBank/DDBJ whole genome shotgun (WGS) entry which is preliminary data.</text>
</comment>
<dbReference type="GO" id="GO:0046872">
    <property type="term" value="F:metal ion binding"/>
    <property type="evidence" value="ECO:0007669"/>
    <property type="project" value="UniProtKB-KW"/>
</dbReference>
<organism evidence="6 7">
    <name type="scientific">Trifolium pratense</name>
    <name type="common">Red clover</name>
    <dbReference type="NCBI Taxonomy" id="57577"/>
    <lineage>
        <taxon>Eukaryota</taxon>
        <taxon>Viridiplantae</taxon>
        <taxon>Streptophyta</taxon>
        <taxon>Embryophyta</taxon>
        <taxon>Tracheophyta</taxon>
        <taxon>Spermatophyta</taxon>
        <taxon>Magnoliopsida</taxon>
        <taxon>eudicotyledons</taxon>
        <taxon>Gunneridae</taxon>
        <taxon>Pentapetalae</taxon>
        <taxon>rosids</taxon>
        <taxon>fabids</taxon>
        <taxon>Fabales</taxon>
        <taxon>Fabaceae</taxon>
        <taxon>Papilionoideae</taxon>
        <taxon>50 kb inversion clade</taxon>
        <taxon>NPAAA clade</taxon>
        <taxon>Hologalegina</taxon>
        <taxon>IRL clade</taxon>
        <taxon>Trifolieae</taxon>
        <taxon>Trifolium</taxon>
    </lineage>
</organism>
<evidence type="ECO:0000313" key="7">
    <source>
        <dbReference type="Proteomes" id="UP000236291"/>
    </source>
</evidence>
<dbReference type="PANTHER" id="PTHR13620">
    <property type="entry name" value="3-5 EXONUCLEASE"/>
    <property type="match status" value="1"/>
</dbReference>
<dbReference type="InterPro" id="IPR036397">
    <property type="entry name" value="RNaseH_sf"/>
</dbReference>
<evidence type="ECO:0000256" key="2">
    <source>
        <dbReference type="ARBA" id="ARBA00022723"/>
    </source>
</evidence>
<dbReference type="STRING" id="57577.A0A2K3PLP5"/>
<gene>
    <name evidence="6" type="ORF">L195_g012920</name>
</gene>
<evidence type="ECO:0000256" key="3">
    <source>
        <dbReference type="ARBA" id="ARBA00022801"/>
    </source>
</evidence>
<keyword evidence="2" id="KW-0479">Metal-binding</keyword>
<dbReference type="GO" id="GO:0008408">
    <property type="term" value="F:3'-5' exonuclease activity"/>
    <property type="evidence" value="ECO:0007669"/>
    <property type="project" value="UniProtKB-ARBA"/>
</dbReference>
<feature type="transmembrane region" description="Helical" evidence="5">
    <location>
        <begin position="181"/>
        <end position="201"/>
    </location>
</feature>
<dbReference type="AlphaFoldDB" id="A0A2K3PLP5"/>
<sequence length="266" mass="29373">MALLQRVMKPINEDILVACESAKQMEGPQNMHESNTVSNHADMIGPCRGVRRRKVFCSFSACVPPGKAAVMQICCDTNHCHVLHLIHSGIPQNLQLLLEDPTVLKVGAGIAGDATKVSRDYGISIKGVEDLSFHANQKLGGGLHNILLTPDGTRNCFTSFPNWLVNEKTVATLMSQTCSPILMFLFLVGTGWVFTMQIKFFNGGKLMKPSKIRMGNWETPFLSKEQLDYAATDAFASWFLYQTIKDLPDVQDVTDKGSEVDVVPQQ</sequence>
<dbReference type="EMBL" id="ASHM01008332">
    <property type="protein sequence ID" value="PNY16206.1"/>
    <property type="molecule type" value="Genomic_DNA"/>
</dbReference>
<evidence type="ECO:0000313" key="6">
    <source>
        <dbReference type="EMBL" id="PNY16206.1"/>
    </source>
</evidence>
<dbReference type="InterPro" id="IPR051132">
    <property type="entry name" value="3-5_Exonuclease_domain"/>
</dbReference>
<proteinExistence type="predicted"/>
<evidence type="ECO:0000256" key="4">
    <source>
        <dbReference type="ARBA" id="ARBA00022839"/>
    </source>
</evidence>
<keyword evidence="5" id="KW-1133">Transmembrane helix</keyword>
<dbReference type="PANTHER" id="PTHR13620:SF109">
    <property type="entry name" value="3'-5' EXONUCLEASE"/>
    <property type="match status" value="1"/>
</dbReference>
<reference evidence="6 7" key="2">
    <citation type="journal article" date="2017" name="Front. Plant Sci.">
        <title>Gene Classification and Mining of Molecular Markers Useful in Red Clover (Trifolium pratense) Breeding.</title>
        <authorList>
            <person name="Istvanek J."/>
            <person name="Dluhosova J."/>
            <person name="Dluhos P."/>
            <person name="Patkova L."/>
            <person name="Nedelnik J."/>
            <person name="Repkova J."/>
        </authorList>
    </citation>
    <scope>NUCLEOTIDE SEQUENCE [LARGE SCALE GENOMIC DNA]</scope>
    <source>
        <strain evidence="7">cv. Tatra</strain>
        <tissue evidence="6">Young leaves</tissue>
    </source>
</reference>
<protein>
    <submittedName>
        <fullName evidence="6">Werner syndrome-like exonuclease-like protein</fullName>
    </submittedName>
</protein>
<dbReference type="GO" id="GO:0003676">
    <property type="term" value="F:nucleic acid binding"/>
    <property type="evidence" value="ECO:0007669"/>
    <property type="project" value="InterPro"/>
</dbReference>
<dbReference type="Gene3D" id="3.30.420.10">
    <property type="entry name" value="Ribonuclease H-like superfamily/Ribonuclease H"/>
    <property type="match status" value="1"/>
</dbReference>
<keyword evidence="3" id="KW-0378">Hydrolase</keyword>
<keyword evidence="4 6" id="KW-0269">Exonuclease</keyword>
<reference evidence="6 7" key="1">
    <citation type="journal article" date="2014" name="Am. J. Bot.">
        <title>Genome assembly and annotation for red clover (Trifolium pratense; Fabaceae).</title>
        <authorList>
            <person name="Istvanek J."/>
            <person name="Jaros M."/>
            <person name="Krenek A."/>
            <person name="Repkova J."/>
        </authorList>
    </citation>
    <scope>NUCLEOTIDE SEQUENCE [LARGE SCALE GENOMIC DNA]</scope>
    <source>
        <strain evidence="7">cv. Tatra</strain>
        <tissue evidence="6">Young leaves</tissue>
    </source>
</reference>
<dbReference type="Proteomes" id="UP000236291">
    <property type="component" value="Unassembled WGS sequence"/>
</dbReference>
<evidence type="ECO:0000256" key="1">
    <source>
        <dbReference type="ARBA" id="ARBA00022722"/>
    </source>
</evidence>
<evidence type="ECO:0000256" key="5">
    <source>
        <dbReference type="SAM" id="Phobius"/>
    </source>
</evidence>